<dbReference type="SUPFAM" id="SSF47203">
    <property type="entry name" value="Acyl-CoA dehydrogenase C-terminal domain-like"/>
    <property type="match status" value="1"/>
</dbReference>
<evidence type="ECO:0000256" key="4">
    <source>
        <dbReference type="ARBA" id="ARBA00022827"/>
    </source>
</evidence>
<dbReference type="Gene3D" id="1.10.540.10">
    <property type="entry name" value="Acyl-CoA dehydrogenase/oxidase, N-terminal domain"/>
    <property type="match status" value="1"/>
</dbReference>
<dbReference type="InterPro" id="IPR046373">
    <property type="entry name" value="Acyl-CoA_Oxase/DH_mid-dom_sf"/>
</dbReference>
<feature type="domain" description="Acyl-CoA dehydrogenase/oxidase N-terminal" evidence="8">
    <location>
        <begin position="47"/>
        <end position="160"/>
    </location>
</feature>
<dbReference type="PANTHER" id="PTHR43884">
    <property type="entry name" value="ACYL-COA DEHYDROGENASE"/>
    <property type="match status" value="1"/>
</dbReference>
<dbReference type="PANTHER" id="PTHR43884:SF12">
    <property type="entry name" value="ISOVALERYL-COA DEHYDROGENASE, MITOCHONDRIAL-RELATED"/>
    <property type="match status" value="1"/>
</dbReference>
<feature type="domain" description="Acyl-CoA oxidase/dehydrogenase middle" evidence="7">
    <location>
        <begin position="164"/>
        <end position="264"/>
    </location>
</feature>
<dbReference type="AlphaFoldDB" id="A0AAD3TQ55"/>
<accession>A0AAD3TQ55</accession>
<protein>
    <recommendedName>
        <fullName evidence="11">Acyl-CoA dehydrogenase</fullName>
    </recommendedName>
</protein>
<evidence type="ECO:0000259" key="8">
    <source>
        <dbReference type="Pfam" id="PF02771"/>
    </source>
</evidence>
<proteinExistence type="inferred from homology"/>
<dbReference type="Pfam" id="PF00441">
    <property type="entry name" value="Acyl-CoA_dh_1"/>
    <property type="match status" value="1"/>
</dbReference>
<dbReference type="GO" id="GO:0033539">
    <property type="term" value="P:fatty acid beta-oxidation using acyl-CoA dehydrogenase"/>
    <property type="evidence" value="ECO:0007669"/>
    <property type="project" value="TreeGrafter"/>
</dbReference>
<feature type="domain" description="Acyl-CoA dehydrogenase/oxidase C-terminal" evidence="6">
    <location>
        <begin position="280"/>
        <end position="437"/>
    </location>
</feature>
<evidence type="ECO:0000259" key="7">
    <source>
        <dbReference type="Pfam" id="PF02770"/>
    </source>
</evidence>
<comment type="caution">
    <text evidence="9">The sequence shown here is derived from an EMBL/GenBank/DDBJ whole genome shotgun (WGS) entry which is preliminary data.</text>
</comment>
<dbReference type="Pfam" id="PF02770">
    <property type="entry name" value="Acyl-CoA_dh_M"/>
    <property type="match status" value="1"/>
</dbReference>
<dbReference type="InterPro" id="IPR009100">
    <property type="entry name" value="AcylCoA_DH/oxidase_NM_dom_sf"/>
</dbReference>
<evidence type="ECO:0000256" key="3">
    <source>
        <dbReference type="ARBA" id="ARBA00022630"/>
    </source>
</evidence>
<keyword evidence="4 5" id="KW-0274">FAD</keyword>
<evidence type="ECO:0000256" key="5">
    <source>
        <dbReference type="RuleBase" id="RU362125"/>
    </source>
</evidence>
<dbReference type="InterPro" id="IPR036250">
    <property type="entry name" value="AcylCo_DH-like_C"/>
</dbReference>
<dbReference type="InterPro" id="IPR013786">
    <property type="entry name" value="AcylCoA_DH/ox_N"/>
</dbReference>
<keyword evidence="5" id="KW-0560">Oxidoreductase</keyword>
<dbReference type="FunFam" id="1.20.140.10:FF:000012">
    <property type="entry name" value="Acyl-CoA dehydrogenase fadE12"/>
    <property type="match status" value="1"/>
</dbReference>
<comment type="cofactor">
    <cofactor evidence="1 5">
        <name>FAD</name>
        <dbReference type="ChEBI" id="CHEBI:57692"/>
    </cofactor>
</comment>
<comment type="similarity">
    <text evidence="2 5">Belongs to the acyl-CoA dehydrogenase family.</text>
</comment>
<dbReference type="Proteomes" id="UP001222932">
    <property type="component" value="Unassembled WGS sequence"/>
</dbReference>
<reference evidence="9" key="2">
    <citation type="submission" date="2023-06" db="EMBL/GenBank/DDBJ databases">
        <authorList>
            <person name="Kobayashi Y."/>
            <person name="Kayamori A."/>
            <person name="Aoki K."/>
            <person name="Shiwa Y."/>
            <person name="Fujita N."/>
            <person name="Sugita T."/>
            <person name="Iwasaki W."/>
            <person name="Tanaka N."/>
            <person name="Takashima M."/>
        </authorList>
    </citation>
    <scope>NUCLEOTIDE SEQUENCE</scope>
    <source>
        <strain evidence="9">HIS016</strain>
    </source>
</reference>
<dbReference type="GO" id="GO:0046359">
    <property type="term" value="P:butyrate catabolic process"/>
    <property type="evidence" value="ECO:0007669"/>
    <property type="project" value="TreeGrafter"/>
</dbReference>
<dbReference type="Gene3D" id="1.20.140.10">
    <property type="entry name" value="Butyryl-CoA Dehydrogenase, subunit A, domain 3"/>
    <property type="match status" value="1"/>
</dbReference>
<name>A0AAD3TQ55_9TREE</name>
<keyword evidence="10" id="KW-1185">Reference proteome</keyword>
<dbReference type="GO" id="GO:0003995">
    <property type="term" value="F:acyl-CoA dehydrogenase activity"/>
    <property type="evidence" value="ECO:0007669"/>
    <property type="project" value="TreeGrafter"/>
</dbReference>
<evidence type="ECO:0000313" key="10">
    <source>
        <dbReference type="Proteomes" id="UP001222932"/>
    </source>
</evidence>
<dbReference type="PIRSF" id="PIRSF016578">
    <property type="entry name" value="HsaA"/>
    <property type="match status" value="1"/>
</dbReference>
<sequence length="444" mass="48221">MALQTRLLRSTLPRRVSGISGVAGAATRTFSATATRRDELMDMTILTESQREVREGVKAVCDTFGDKYWRERDVTHEFPFEFHKAIADGGWLGIALPERFGGSGLGLAEAAVMMQTITESGAGFPGAQSTHGNVYATQPLGIFGTDEQRADLIPKIVGGEYRTCFGVTEPNVGLNTLELKTTATRLANGDWAINGQKTWITCAQNAQVMILLARTKALEDCVKKSEGLTLFAIPVDKTQKGLEMRPIKKMGGNAVDSNEIWFDNYIVPSGSVIGGDPNIGKGFKIVLHGMNSERVLIGAEAIGIGYAALKKAAKYAAERVVFNRPIGQNQGIAHPLADAYMQLHAAALSVYHAANIYDQMQRGDKSVTLEAVGAAANSAKFLGGEAGYNACQRAILSMGGMGFAHEFDVERYFRESWVPRLAPISREMIMNYISERVLNLPKSY</sequence>
<dbReference type="EMBL" id="BTCM01000001">
    <property type="protein sequence ID" value="GMK54767.1"/>
    <property type="molecule type" value="Genomic_DNA"/>
</dbReference>
<dbReference type="SUPFAM" id="SSF56645">
    <property type="entry name" value="Acyl-CoA dehydrogenase NM domain-like"/>
    <property type="match status" value="1"/>
</dbReference>
<evidence type="ECO:0000256" key="1">
    <source>
        <dbReference type="ARBA" id="ARBA00001974"/>
    </source>
</evidence>
<dbReference type="GO" id="GO:0050660">
    <property type="term" value="F:flavin adenine dinucleotide binding"/>
    <property type="evidence" value="ECO:0007669"/>
    <property type="project" value="InterPro"/>
</dbReference>
<evidence type="ECO:0000256" key="2">
    <source>
        <dbReference type="ARBA" id="ARBA00009347"/>
    </source>
</evidence>
<reference evidence="9" key="1">
    <citation type="journal article" date="2023" name="BMC Genomics">
        <title>Chromosome-level genome assemblies of Cutaneotrichosporon spp. (Trichosporonales, Basidiomycota) reveal imbalanced evolution between nucleotide sequences and chromosome synteny.</title>
        <authorList>
            <person name="Kobayashi Y."/>
            <person name="Kayamori A."/>
            <person name="Aoki K."/>
            <person name="Shiwa Y."/>
            <person name="Matsutani M."/>
            <person name="Fujita N."/>
            <person name="Sugita T."/>
            <person name="Iwasaki W."/>
            <person name="Tanaka N."/>
            <person name="Takashima M."/>
        </authorList>
    </citation>
    <scope>NUCLEOTIDE SEQUENCE</scope>
    <source>
        <strain evidence="9">HIS016</strain>
    </source>
</reference>
<organism evidence="9 10">
    <name type="scientific">Cutaneotrichosporon spelunceum</name>
    <dbReference type="NCBI Taxonomy" id="1672016"/>
    <lineage>
        <taxon>Eukaryota</taxon>
        <taxon>Fungi</taxon>
        <taxon>Dikarya</taxon>
        <taxon>Basidiomycota</taxon>
        <taxon>Agaricomycotina</taxon>
        <taxon>Tremellomycetes</taxon>
        <taxon>Trichosporonales</taxon>
        <taxon>Trichosporonaceae</taxon>
        <taxon>Cutaneotrichosporon</taxon>
    </lineage>
</organism>
<evidence type="ECO:0000313" key="9">
    <source>
        <dbReference type="EMBL" id="GMK54767.1"/>
    </source>
</evidence>
<dbReference type="InterPro" id="IPR006091">
    <property type="entry name" value="Acyl-CoA_Oxase/DH_mid-dom"/>
</dbReference>
<dbReference type="InterPro" id="IPR009075">
    <property type="entry name" value="AcylCo_DH/oxidase_C"/>
</dbReference>
<evidence type="ECO:0000259" key="6">
    <source>
        <dbReference type="Pfam" id="PF00441"/>
    </source>
</evidence>
<dbReference type="CDD" id="cd00567">
    <property type="entry name" value="ACAD"/>
    <property type="match status" value="1"/>
</dbReference>
<keyword evidence="3 5" id="KW-0285">Flavoprotein</keyword>
<evidence type="ECO:0008006" key="11">
    <source>
        <dbReference type="Google" id="ProtNLM"/>
    </source>
</evidence>
<dbReference type="InterPro" id="IPR037069">
    <property type="entry name" value="AcylCoA_DH/ox_N_sf"/>
</dbReference>
<dbReference type="Gene3D" id="2.40.110.10">
    <property type="entry name" value="Butyryl-CoA Dehydrogenase, subunit A, domain 2"/>
    <property type="match status" value="1"/>
</dbReference>
<dbReference type="Pfam" id="PF02771">
    <property type="entry name" value="Acyl-CoA_dh_N"/>
    <property type="match status" value="1"/>
</dbReference>
<gene>
    <name evidence="9" type="ORF">CspeluHIS016_0113530</name>
</gene>